<dbReference type="InterPro" id="IPR011990">
    <property type="entry name" value="TPR-like_helical_dom_sf"/>
</dbReference>
<feature type="repeat" description="PPR" evidence="2">
    <location>
        <begin position="384"/>
        <end position="418"/>
    </location>
</feature>
<dbReference type="EMBL" id="QZWG01000011">
    <property type="protein sequence ID" value="RZB80230.1"/>
    <property type="molecule type" value="Genomic_DNA"/>
</dbReference>
<dbReference type="NCBIfam" id="TIGR00756">
    <property type="entry name" value="PPR"/>
    <property type="match status" value="6"/>
</dbReference>
<dbReference type="PANTHER" id="PTHR15180:SF1">
    <property type="entry name" value="GENERAL TRANSCRIPTION FACTOR 3C POLYPEPTIDE 1"/>
    <property type="match status" value="1"/>
</dbReference>
<dbReference type="Gene3D" id="1.25.40.10">
    <property type="entry name" value="Tetratricopeptide repeat domain"/>
    <property type="match status" value="4"/>
</dbReference>
<dbReference type="InterPro" id="IPR002885">
    <property type="entry name" value="PPR_rpt"/>
</dbReference>
<name>A0A445I276_GLYSO</name>
<gene>
    <name evidence="4" type="ORF">D0Y65_030117</name>
</gene>
<feature type="repeat" description="PPR" evidence="2">
    <location>
        <begin position="281"/>
        <end position="315"/>
    </location>
</feature>
<dbReference type="Proteomes" id="UP000289340">
    <property type="component" value="Chromosome 11"/>
</dbReference>
<comment type="caution">
    <text evidence="4">The sequence shown here is derived from an EMBL/GenBank/DDBJ whole genome shotgun (WGS) entry which is preliminary data.</text>
</comment>
<proteinExistence type="predicted"/>
<dbReference type="PANTHER" id="PTHR15180">
    <property type="entry name" value="GENERAL TRANSCRIPTION FACTOR 3C POLYPEPTIDE 1"/>
    <property type="match status" value="1"/>
</dbReference>
<reference evidence="4 5" key="1">
    <citation type="submission" date="2018-09" db="EMBL/GenBank/DDBJ databases">
        <title>A high-quality reference genome of wild soybean provides a powerful tool to mine soybean genomes.</title>
        <authorList>
            <person name="Xie M."/>
            <person name="Chung C.Y.L."/>
            <person name="Li M.-W."/>
            <person name="Wong F.-L."/>
            <person name="Chan T.-F."/>
            <person name="Lam H.-M."/>
        </authorList>
    </citation>
    <scope>NUCLEOTIDE SEQUENCE [LARGE SCALE GENOMIC DNA]</scope>
    <source>
        <strain evidence="5">cv. W05</strain>
        <tissue evidence="4">Hypocotyl of etiolated seedlings</tissue>
    </source>
</reference>
<keyword evidence="3" id="KW-0472">Membrane</keyword>
<dbReference type="Pfam" id="PF13041">
    <property type="entry name" value="PPR_2"/>
    <property type="match status" value="4"/>
</dbReference>
<keyword evidence="3" id="KW-0812">Transmembrane</keyword>
<dbReference type="GO" id="GO:0042791">
    <property type="term" value="P:5S class rRNA transcription by RNA polymerase III"/>
    <property type="evidence" value="ECO:0007669"/>
    <property type="project" value="TreeGrafter"/>
</dbReference>
<sequence>MRYRRTHRIAVEGCLCLCRSWHSSSKWRRRNTVNSETLSRCPSDLIAFSLFLWSAQRRRHDSFAFDRIVTVLRRLTHRYDTVPAILSHLETIGCASLTNPVSQLVLLRIYSRAGMYAMLLEAYHHLQASYAFVPDTFARNLVMDALFRVGHSHLALTLTLSLFNHTHPPNFFTFHILLLHLSKLNNNNLNLNLPHIARMLRLMLWAGYSPSPLTFQMLLNSLCKINAFPQAYQLLALMTVLGINFSVNIWTILIHNYCKFGRLRLANNLFHNMLQTGCSPNVVTYTILFKAFMQSNMPSPAFRLFNVMLSSGQSPDLILCNVLIDCLSKAGRCQDAIQVFLSLSERNLKPDSYTFASLLSTICRSKMFYLLPKLVLVSRHVDADLVFCNALLSSLTKADLPSLAVGFYDHMIDEGFVPDKYTFAGLLSALCCAGRVDKAVNVYHGVVMSYHDIDAHIHTVIIVGLLKTGKFHKAVSVLRFAVMNKYPLDTVAYTVGICALLRGRRTQEACTLYDQMKNDGLKPSVHTYNMMLFTFCKERDLQMIKQILQEMIDSRIYLSGRNFSNLCKYMCRSDTHLSLLKLLAEIRDLRLLSAKALHFLNFDRHADGVQAKHKHQAEDNTEWNLILDTSSSEDLSDVAASMLQAIPLVLQSSLASVSFSGDTFAFWYVRLEGLVDGDADQCRQQSEEWQLVIQYVKHRAVLGAKYHRIDWTSISDLPASPIACILNNSSPDAEIQITSLNKEAWDDFENKNIKMALDEILRCKMMAKLGASSQKGQLQYDGWSDANANANGLESQENEEITSAIPCDNIQSHGKPHTFSAQRSRRRRLDKNFTRFLNNMVNVYGQVNESLAISNVVELFKLVGGTGNERFELSQHFLQSVSKSPFPFNTGKQAVKFSAWLEERGKDLTEVGANLAEDLQCGDIFHLLALVSSGELSISPFLPDNGVGEAEDLRSAKRKYDTTESSYSDKAKKSKSFFGVEGEIISRREKGFPEYSNKKHAYAICAEVFRVVYAAIQKAGDQGLSMGEISQVINLPGAEIDVLIVDALQAFGQALKVNAYDTVRVVDVLYRHKYFLTPMSDFHLRVVQPSSSKTIEKSDHTCELYESEERDTTSVDTSRVNHKKETLEFSSGKSCVPILPWVNGDGIINNIVYRVLRRRVLGIVMQNPGILEDGILHHMHVLNPQNCRTLLELMVLDKHLIVKKMHQNMLDGGPSLLPELIGSKSSQPKLICREHFFANPMSTSLL</sequence>
<keyword evidence="3" id="KW-1133">Transmembrane helix</keyword>
<feature type="repeat" description="PPR" evidence="2">
    <location>
        <begin position="246"/>
        <end position="280"/>
    </location>
</feature>
<feature type="repeat" description="PPR" evidence="2">
    <location>
        <begin position="489"/>
        <end position="523"/>
    </location>
</feature>
<keyword evidence="1" id="KW-0677">Repeat</keyword>
<feature type="repeat" description="PPR" evidence="2">
    <location>
        <begin position="524"/>
        <end position="558"/>
    </location>
</feature>
<dbReference type="GO" id="GO:0003677">
    <property type="term" value="F:DNA binding"/>
    <property type="evidence" value="ECO:0007669"/>
    <property type="project" value="InterPro"/>
</dbReference>
<dbReference type="AlphaFoldDB" id="A0A445I276"/>
<protein>
    <submittedName>
        <fullName evidence="4">Putative pentatricopeptide repeat-containing protein isoform A</fullName>
    </submittedName>
</protein>
<evidence type="ECO:0000313" key="4">
    <source>
        <dbReference type="EMBL" id="RZB80230.1"/>
    </source>
</evidence>
<dbReference type="GO" id="GO:0000127">
    <property type="term" value="C:transcription factor TFIIIC complex"/>
    <property type="evidence" value="ECO:0007669"/>
    <property type="project" value="InterPro"/>
</dbReference>
<keyword evidence="5" id="KW-1185">Reference proteome</keyword>
<dbReference type="GO" id="GO:0006384">
    <property type="term" value="P:transcription initiation at RNA polymerase III promoter"/>
    <property type="evidence" value="ECO:0007669"/>
    <property type="project" value="InterPro"/>
</dbReference>
<feature type="transmembrane region" description="Helical" evidence="3">
    <location>
        <begin position="231"/>
        <end position="254"/>
    </location>
</feature>
<dbReference type="InterPro" id="IPR044210">
    <property type="entry name" value="Tfc3-like"/>
</dbReference>
<evidence type="ECO:0000256" key="2">
    <source>
        <dbReference type="PROSITE-ProRule" id="PRU00708"/>
    </source>
</evidence>
<organism evidence="4 5">
    <name type="scientific">Glycine soja</name>
    <name type="common">Wild soybean</name>
    <dbReference type="NCBI Taxonomy" id="3848"/>
    <lineage>
        <taxon>Eukaryota</taxon>
        <taxon>Viridiplantae</taxon>
        <taxon>Streptophyta</taxon>
        <taxon>Embryophyta</taxon>
        <taxon>Tracheophyta</taxon>
        <taxon>Spermatophyta</taxon>
        <taxon>Magnoliopsida</taxon>
        <taxon>eudicotyledons</taxon>
        <taxon>Gunneridae</taxon>
        <taxon>Pentapetalae</taxon>
        <taxon>rosids</taxon>
        <taxon>fabids</taxon>
        <taxon>Fabales</taxon>
        <taxon>Fabaceae</taxon>
        <taxon>Papilionoideae</taxon>
        <taxon>50 kb inversion clade</taxon>
        <taxon>NPAAA clade</taxon>
        <taxon>indigoferoid/millettioid clade</taxon>
        <taxon>Phaseoleae</taxon>
        <taxon>Glycine</taxon>
        <taxon>Glycine subgen. Soja</taxon>
    </lineage>
</organism>
<dbReference type="PROSITE" id="PS51375">
    <property type="entry name" value="PPR"/>
    <property type="match status" value="6"/>
</dbReference>
<evidence type="ECO:0000256" key="3">
    <source>
        <dbReference type="SAM" id="Phobius"/>
    </source>
</evidence>
<feature type="repeat" description="PPR" evidence="2">
    <location>
        <begin position="316"/>
        <end position="350"/>
    </location>
</feature>
<evidence type="ECO:0000256" key="1">
    <source>
        <dbReference type="ARBA" id="ARBA00022737"/>
    </source>
</evidence>
<accession>A0A445I276</accession>
<evidence type="ECO:0000313" key="5">
    <source>
        <dbReference type="Proteomes" id="UP000289340"/>
    </source>
</evidence>